<proteinExistence type="predicted"/>
<comment type="caution">
    <text evidence="2">The sequence shown here is derived from an EMBL/GenBank/DDBJ whole genome shotgun (WGS) entry which is preliminary data.</text>
</comment>
<gene>
    <name evidence="2" type="ORF">BDP55DRAFT_33315</name>
</gene>
<sequence>MMGRSAYFPPSPGIRLVLFAGIICGFCGLCRTFCWRNPTWRSLFLHLLSCLVGLVIGARLLFGLEKSVSCVKSTDIRDSSGGGCRGVAPCVCSLPTFVPMTWSGPGQRPIASRTSRPSAKVCGAGSCTDE</sequence>
<keyword evidence="1" id="KW-0812">Transmembrane</keyword>
<feature type="transmembrane region" description="Helical" evidence="1">
    <location>
        <begin position="42"/>
        <end position="62"/>
    </location>
</feature>
<keyword evidence="1" id="KW-0472">Membrane</keyword>
<reference evidence="2" key="1">
    <citation type="submission" date="2021-06" db="EMBL/GenBank/DDBJ databases">
        <title>Comparative genomics, transcriptomics and evolutionary studies reveal genomic signatures of adaptation to plant cell wall in hemibiotrophic fungi.</title>
        <authorList>
            <consortium name="DOE Joint Genome Institute"/>
            <person name="Baroncelli R."/>
            <person name="Diaz J.F."/>
            <person name="Benocci T."/>
            <person name="Peng M."/>
            <person name="Battaglia E."/>
            <person name="Haridas S."/>
            <person name="Andreopoulos W."/>
            <person name="Labutti K."/>
            <person name="Pangilinan J."/>
            <person name="Floch G.L."/>
            <person name="Makela M.R."/>
            <person name="Henrissat B."/>
            <person name="Grigoriev I.V."/>
            <person name="Crouch J.A."/>
            <person name="De Vries R.P."/>
            <person name="Sukno S.A."/>
            <person name="Thon M.R."/>
        </authorList>
    </citation>
    <scope>NUCLEOTIDE SEQUENCE</scope>
    <source>
        <strain evidence="2">CBS 193.32</strain>
    </source>
</reference>
<dbReference type="Proteomes" id="UP001224890">
    <property type="component" value="Unassembled WGS sequence"/>
</dbReference>
<evidence type="ECO:0000313" key="2">
    <source>
        <dbReference type="EMBL" id="KAK1688895.1"/>
    </source>
</evidence>
<keyword evidence="1" id="KW-1133">Transmembrane helix</keyword>
<organism evidence="2 3">
    <name type="scientific">Colletotrichum godetiae</name>
    <dbReference type="NCBI Taxonomy" id="1209918"/>
    <lineage>
        <taxon>Eukaryota</taxon>
        <taxon>Fungi</taxon>
        <taxon>Dikarya</taxon>
        <taxon>Ascomycota</taxon>
        <taxon>Pezizomycotina</taxon>
        <taxon>Sordariomycetes</taxon>
        <taxon>Hypocreomycetidae</taxon>
        <taxon>Glomerellales</taxon>
        <taxon>Glomerellaceae</taxon>
        <taxon>Colletotrichum</taxon>
        <taxon>Colletotrichum acutatum species complex</taxon>
    </lineage>
</organism>
<dbReference type="AlphaFoldDB" id="A0AAJ0AU54"/>
<evidence type="ECO:0008006" key="4">
    <source>
        <dbReference type="Google" id="ProtNLM"/>
    </source>
</evidence>
<name>A0AAJ0AU54_9PEZI</name>
<protein>
    <recommendedName>
        <fullName evidence="4">Transmembrane protein</fullName>
    </recommendedName>
</protein>
<accession>A0AAJ0AU54</accession>
<dbReference type="EMBL" id="JAHMHR010000010">
    <property type="protein sequence ID" value="KAK1688895.1"/>
    <property type="molecule type" value="Genomic_DNA"/>
</dbReference>
<evidence type="ECO:0000313" key="3">
    <source>
        <dbReference type="Proteomes" id="UP001224890"/>
    </source>
</evidence>
<keyword evidence="3" id="KW-1185">Reference proteome</keyword>
<dbReference type="GeneID" id="85451387"/>
<evidence type="ECO:0000256" key="1">
    <source>
        <dbReference type="SAM" id="Phobius"/>
    </source>
</evidence>
<dbReference type="RefSeq" id="XP_060432590.1">
    <property type="nucleotide sequence ID" value="XM_060566861.1"/>
</dbReference>